<evidence type="ECO:0000256" key="2">
    <source>
        <dbReference type="ARBA" id="ARBA00023619"/>
    </source>
</evidence>
<dbReference type="EC" id="3.4.21.62" evidence="2"/>
<comment type="caution">
    <text evidence="4">The sequence shown here is derived from an EMBL/GenBank/DDBJ whole genome shotgun (WGS) entry which is preliminary data.</text>
</comment>
<gene>
    <name evidence="4" type="ORF">DYB34_013574</name>
</gene>
<dbReference type="EMBL" id="QUTB01005568">
    <property type="protein sequence ID" value="RHY54610.1"/>
    <property type="molecule type" value="Genomic_DNA"/>
</dbReference>
<dbReference type="Gene3D" id="3.40.50.200">
    <property type="entry name" value="Peptidase S8/S53 domain"/>
    <property type="match status" value="1"/>
</dbReference>
<dbReference type="InterPro" id="IPR036852">
    <property type="entry name" value="Peptidase_S8/S53_dom_sf"/>
</dbReference>
<reference evidence="4 5" key="1">
    <citation type="submission" date="2018-08" db="EMBL/GenBank/DDBJ databases">
        <title>Aphanomyces genome sequencing and annotation.</title>
        <authorList>
            <person name="Minardi D."/>
            <person name="Oidtmann B."/>
            <person name="Van Der Giezen M."/>
            <person name="Studholme D.J."/>
        </authorList>
    </citation>
    <scope>NUCLEOTIDE SEQUENCE [LARGE SCALE GENOMIC DNA]</scope>
    <source>
        <strain evidence="4 5">Si</strain>
    </source>
</reference>
<feature type="chain" id="PRO_5018732570" description="subtilisin" evidence="3">
    <location>
        <begin position="16"/>
        <end position="177"/>
    </location>
</feature>
<proteinExistence type="predicted"/>
<dbReference type="AlphaFoldDB" id="A0A3R7A7N0"/>
<accession>A0A3R7A7N0</accession>
<keyword evidence="3" id="KW-0732">Signal</keyword>
<comment type="catalytic activity">
    <reaction evidence="1">
        <text>Hydrolysis of proteins with broad specificity for peptide bonds, and a preference for a large uncharged residue in P1. Hydrolyzes peptide amides.</text>
        <dbReference type="EC" id="3.4.21.62"/>
    </reaction>
</comment>
<organism evidence="4 5">
    <name type="scientific">Aphanomyces astaci</name>
    <name type="common">Crayfish plague agent</name>
    <dbReference type="NCBI Taxonomy" id="112090"/>
    <lineage>
        <taxon>Eukaryota</taxon>
        <taxon>Sar</taxon>
        <taxon>Stramenopiles</taxon>
        <taxon>Oomycota</taxon>
        <taxon>Saprolegniomycetes</taxon>
        <taxon>Saprolegniales</taxon>
        <taxon>Verrucalvaceae</taxon>
        <taxon>Aphanomyces</taxon>
    </lineage>
</organism>
<evidence type="ECO:0000313" key="5">
    <source>
        <dbReference type="Proteomes" id="UP000283543"/>
    </source>
</evidence>
<feature type="signal peptide" evidence="3">
    <location>
        <begin position="1"/>
        <end position="15"/>
    </location>
</feature>
<dbReference type="Proteomes" id="UP000283543">
    <property type="component" value="Unassembled WGS sequence"/>
</dbReference>
<feature type="non-terminal residue" evidence="4">
    <location>
        <position position="177"/>
    </location>
</feature>
<dbReference type="GO" id="GO:0006508">
    <property type="term" value="P:proteolysis"/>
    <property type="evidence" value="ECO:0007669"/>
    <property type="project" value="InterPro"/>
</dbReference>
<evidence type="ECO:0000256" key="3">
    <source>
        <dbReference type="SAM" id="SignalP"/>
    </source>
</evidence>
<sequence>MKAAAILALASTASAANVAIRAKRHFETESASEVGLLVKFALDIAALEQGALLAAEPREFVDAFLKEASKKNLAALANIVSIADAVALPIGAAVLFPSATKATLDALEASTVVEYIDLNAADFTTPEVLKGSVDAESTAKNEWGVEAIGAPEIWKYSNGKGAIVGSIDSGALHTHEA</sequence>
<evidence type="ECO:0000256" key="1">
    <source>
        <dbReference type="ARBA" id="ARBA00023529"/>
    </source>
</evidence>
<evidence type="ECO:0000313" key="4">
    <source>
        <dbReference type="EMBL" id="RHY54610.1"/>
    </source>
</evidence>
<protein>
    <recommendedName>
        <fullName evidence="2">subtilisin</fullName>
        <ecNumber evidence="2">3.4.21.62</ecNumber>
    </recommendedName>
</protein>
<name>A0A3R7A7N0_APHAT</name>
<dbReference type="GO" id="GO:0004252">
    <property type="term" value="F:serine-type endopeptidase activity"/>
    <property type="evidence" value="ECO:0007669"/>
    <property type="project" value="UniProtKB-EC"/>
</dbReference>
<dbReference type="SUPFAM" id="SSF52743">
    <property type="entry name" value="Subtilisin-like"/>
    <property type="match status" value="1"/>
</dbReference>